<protein>
    <submittedName>
        <fullName evidence="2">Membrane protein</fullName>
    </submittedName>
</protein>
<organism evidence="2 3">
    <name type="scientific">Mycolicibacterium llatzerense</name>
    <dbReference type="NCBI Taxonomy" id="280871"/>
    <lineage>
        <taxon>Bacteria</taxon>
        <taxon>Bacillati</taxon>
        <taxon>Actinomycetota</taxon>
        <taxon>Actinomycetes</taxon>
        <taxon>Mycobacteriales</taxon>
        <taxon>Mycobacteriaceae</taxon>
        <taxon>Mycolicibacterium</taxon>
    </lineage>
</organism>
<proteinExistence type="predicted"/>
<comment type="caution">
    <text evidence="2">The sequence shown here is derived from an EMBL/GenBank/DDBJ whole genome shotgun (WGS) entry which is preliminary data.</text>
</comment>
<evidence type="ECO:0000256" key="1">
    <source>
        <dbReference type="SAM" id="Phobius"/>
    </source>
</evidence>
<keyword evidence="1" id="KW-1133">Transmembrane helix</keyword>
<sequence length="196" mass="19972">MTEPGDHRDLTGDPDGPPRGAIIAAIVVAVAAIVGLLAYAALRQAPEDKPVAIPLASAPAPQADSEQCRALLAALPDTMGDFRRATLADPAPAGAAAWLGPTGIDAVVLRCGVERPDGFVVGAPLQMVNAVSWFEASGPSASTWYAVDHGVVGDGKGTTYVALTLPQGSGPTPIQTVSELIEKVMPARPLDPAPAR</sequence>
<keyword evidence="1" id="KW-0812">Transmembrane</keyword>
<reference evidence="2 3" key="1">
    <citation type="submission" date="2015-01" db="EMBL/GenBank/DDBJ databases">
        <title>Genome sequence of Mycobacterium llatzerense and Mycobacterium immunogenum recovered from brain abscess.</title>
        <authorList>
            <person name="Greninger A.L."/>
            <person name="Langelier C."/>
            <person name="Cunningham G."/>
            <person name="Chiu C.Y."/>
            <person name="Miller S."/>
        </authorList>
    </citation>
    <scope>NUCLEOTIDE SEQUENCE [LARGE SCALE GENOMIC DNA]</scope>
    <source>
        <strain evidence="2 3">CLUC14</strain>
    </source>
</reference>
<name>A0A0D1KY72_9MYCO</name>
<feature type="transmembrane region" description="Helical" evidence="1">
    <location>
        <begin position="20"/>
        <end position="42"/>
    </location>
</feature>
<gene>
    <name evidence="2" type="ORF">TL10_28050</name>
</gene>
<keyword evidence="3" id="KW-1185">Reference proteome</keyword>
<dbReference type="EMBL" id="JXST01000066">
    <property type="protein sequence ID" value="KIU13760.1"/>
    <property type="molecule type" value="Genomic_DNA"/>
</dbReference>
<dbReference type="Proteomes" id="UP000032221">
    <property type="component" value="Unassembled WGS sequence"/>
</dbReference>
<dbReference type="OrthoDB" id="4422435at2"/>
<accession>A0A0D1KY72</accession>
<evidence type="ECO:0000313" key="2">
    <source>
        <dbReference type="EMBL" id="KIU13760.1"/>
    </source>
</evidence>
<dbReference type="AlphaFoldDB" id="A0A0D1KY72"/>
<evidence type="ECO:0000313" key="3">
    <source>
        <dbReference type="Proteomes" id="UP000032221"/>
    </source>
</evidence>
<dbReference type="PATRIC" id="fig|280871.6.peg.5820"/>
<dbReference type="RefSeq" id="WP_043988236.1">
    <property type="nucleotide sequence ID" value="NZ_JXST01000066.1"/>
</dbReference>
<dbReference type="Pfam" id="PF12028">
    <property type="entry name" value="DUF3515"/>
    <property type="match status" value="1"/>
</dbReference>
<keyword evidence="1" id="KW-0472">Membrane</keyword>
<dbReference type="InterPro" id="IPR021903">
    <property type="entry name" value="DUF3515"/>
</dbReference>
<dbReference type="STRING" id="280871.TL10_28050"/>